<dbReference type="InterPro" id="IPR001387">
    <property type="entry name" value="Cro/C1-type_HTH"/>
</dbReference>
<proteinExistence type="predicted"/>
<evidence type="ECO:0000259" key="1">
    <source>
        <dbReference type="PROSITE" id="PS50943"/>
    </source>
</evidence>
<evidence type="ECO:0000313" key="3">
    <source>
        <dbReference type="Proteomes" id="UP000265864"/>
    </source>
</evidence>
<dbReference type="InterPro" id="IPR036286">
    <property type="entry name" value="LexA/Signal_pep-like_sf"/>
</dbReference>
<organism evidence="2 3">
    <name type="scientific">Yersinia rochesterensis</name>
    <dbReference type="NCBI Taxonomy" id="1604335"/>
    <lineage>
        <taxon>Bacteria</taxon>
        <taxon>Pseudomonadati</taxon>
        <taxon>Pseudomonadota</taxon>
        <taxon>Gammaproteobacteria</taxon>
        <taxon>Enterobacterales</taxon>
        <taxon>Yersiniaceae</taxon>
        <taxon>Yersinia</taxon>
    </lineage>
</organism>
<dbReference type="Gene3D" id="1.10.260.40">
    <property type="entry name" value="lambda repressor-like DNA-binding domains"/>
    <property type="match status" value="1"/>
</dbReference>
<dbReference type="EMBL" id="CP032482">
    <property type="protein sequence ID" value="AYD44781.1"/>
    <property type="molecule type" value="Genomic_DNA"/>
</dbReference>
<dbReference type="Pfam" id="PF01381">
    <property type="entry name" value="HTH_3"/>
    <property type="match status" value="1"/>
</dbReference>
<gene>
    <name evidence="2" type="ORF">DXZ79_14415</name>
</gene>
<accession>A0A8D4N3J2</accession>
<reference evidence="2 3" key="1">
    <citation type="submission" date="2018-09" db="EMBL/GenBank/DDBJ databases">
        <title>Yersinia kristensenii subsp. rochesterensis subsp. nov., Isolated from Human Feces.</title>
        <authorList>
            <person name="Cunningham S.A."/>
            <person name="Jeraldo P."/>
            <person name="Patel R."/>
        </authorList>
    </citation>
    <scope>NUCLEOTIDE SEQUENCE [LARGE SCALE GENOMIC DNA]</scope>
    <source>
        <strain evidence="2 3">ATCC BAA-2637</strain>
    </source>
</reference>
<dbReference type="RefSeq" id="WP_050297023.1">
    <property type="nucleotide sequence ID" value="NZ_CP032482.1"/>
</dbReference>
<dbReference type="SUPFAM" id="SSF51306">
    <property type="entry name" value="LexA/Signal peptidase"/>
    <property type="match status" value="1"/>
</dbReference>
<dbReference type="SMART" id="SM00530">
    <property type="entry name" value="HTH_XRE"/>
    <property type="match status" value="1"/>
</dbReference>
<dbReference type="PANTHER" id="PTHR33516">
    <property type="entry name" value="LEXA REPRESSOR"/>
    <property type="match status" value="1"/>
</dbReference>
<dbReference type="InterPro" id="IPR010982">
    <property type="entry name" value="Lambda_DNA-bd_dom_sf"/>
</dbReference>
<name>A0A8D4N3J2_9GAMM</name>
<dbReference type="Pfam" id="PF00717">
    <property type="entry name" value="Peptidase_S24"/>
    <property type="match status" value="1"/>
</dbReference>
<sequence>MDTLGQRIKKLRKEQNYTQVVLGKAIGVSGVTVGYWEKDLNQPGGMALSKLARALRTTENYLLYGQTAGAVAPTQNAMQFIPLLSWEEAKAFTTSGANEMPASAKKTTTFLNVSPLSFGFIIDDDTMVNPHGNPSIPRGSTVVVDPLVEPENGKIVVAVISDNSGSKPKNVMTVKKLVIDGPNRYLTPLNSRYDSIAITESCEIIGVVKGVQFEL</sequence>
<dbReference type="InterPro" id="IPR050077">
    <property type="entry name" value="LexA_repressor"/>
</dbReference>
<dbReference type="GeneID" id="82551940"/>
<dbReference type="InterPro" id="IPR039418">
    <property type="entry name" value="LexA-like"/>
</dbReference>
<dbReference type="PROSITE" id="PS50943">
    <property type="entry name" value="HTH_CROC1"/>
    <property type="match status" value="1"/>
</dbReference>
<dbReference type="InterPro" id="IPR015927">
    <property type="entry name" value="Peptidase_S24_S26A/B/C"/>
</dbReference>
<dbReference type="CDD" id="cd00093">
    <property type="entry name" value="HTH_XRE"/>
    <property type="match status" value="1"/>
</dbReference>
<dbReference type="AlphaFoldDB" id="A0A8D4N3J2"/>
<protein>
    <submittedName>
        <fullName evidence="2">Helix-turn-helix domain-containing protein</fullName>
    </submittedName>
</protein>
<dbReference type="GO" id="GO:0003677">
    <property type="term" value="F:DNA binding"/>
    <property type="evidence" value="ECO:0007669"/>
    <property type="project" value="InterPro"/>
</dbReference>
<dbReference type="Gene3D" id="2.10.109.10">
    <property type="entry name" value="Umud Fragment, subunit A"/>
    <property type="match status" value="1"/>
</dbReference>
<evidence type="ECO:0000313" key="2">
    <source>
        <dbReference type="EMBL" id="AYD44781.1"/>
    </source>
</evidence>
<dbReference type="CDD" id="cd06529">
    <property type="entry name" value="S24_LexA-like"/>
    <property type="match status" value="1"/>
</dbReference>
<dbReference type="SUPFAM" id="SSF47413">
    <property type="entry name" value="lambda repressor-like DNA-binding domains"/>
    <property type="match status" value="1"/>
</dbReference>
<dbReference type="PANTHER" id="PTHR33516:SF2">
    <property type="entry name" value="LEXA REPRESSOR-RELATED"/>
    <property type="match status" value="1"/>
</dbReference>
<feature type="domain" description="HTH cro/C1-type" evidence="1">
    <location>
        <begin position="8"/>
        <end position="62"/>
    </location>
</feature>
<dbReference type="Proteomes" id="UP000265864">
    <property type="component" value="Chromosome"/>
</dbReference>